<dbReference type="Gene3D" id="3.40.50.1820">
    <property type="entry name" value="alpha/beta hydrolase"/>
    <property type="match status" value="1"/>
</dbReference>
<comment type="similarity">
    <text evidence="2">Belongs to the AB hydrolase superfamily. Epoxide hydrolase family.</text>
</comment>
<evidence type="ECO:0000313" key="3">
    <source>
        <dbReference type="EMBL" id="MED6108860.1"/>
    </source>
</evidence>
<dbReference type="EMBL" id="JASCZI010000111">
    <property type="protein sequence ID" value="MED6108860.1"/>
    <property type="molecule type" value="Genomic_DNA"/>
</dbReference>
<name>A0ABU6QB91_9FABA</name>
<proteinExistence type="inferred from homology"/>
<keyword evidence="1" id="KW-0378">Hydrolase</keyword>
<dbReference type="InterPro" id="IPR000639">
    <property type="entry name" value="Epox_hydrolase-like"/>
</dbReference>
<evidence type="ECO:0000313" key="4">
    <source>
        <dbReference type="Proteomes" id="UP001341840"/>
    </source>
</evidence>
<comment type="caution">
    <text evidence="3">The sequence shown here is derived from an EMBL/GenBank/DDBJ whole genome shotgun (WGS) entry which is preliminary data.</text>
</comment>
<dbReference type="PANTHER" id="PTHR43329">
    <property type="entry name" value="EPOXIDE HYDROLASE"/>
    <property type="match status" value="1"/>
</dbReference>
<sequence length="111" mass="12761">MALIFCFLNAYGSLTKDFGLSDPKVNVPALLIMGEKDYVLKFPGMEDYIRSGVVKHFVPDMDITYIPEGSHFVHEQVPEKVNQLIIEFLHKQSVRLFLLLLHGRCDRFLCC</sequence>
<organism evidence="3 4">
    <name type="scientific">Stylosanthes scabra</name>
    <dbReference type="NCBI Taxonomy" id="79078"/>
    <lineage>
        <taxon>Eukaryota</taxon>
        <taxon>Viridiplantae</taxon>
        <taxon>Streptophyta</taxon>
        <taxon>Embryophyta</taxon>
        <taxon>Tracheophyta</taxon>
        <taxon>Spermatophyta</taxon>
        <taxon>Magnoliopsida</taxon>
        <taxon>eudicotyledons</taxon>
        <taxon>Gunneridae</taxon>
        <taxon>Pentapetalae</taxon>
        <taxon>rosids</taxon>
        <taxon>fabids</taxon>
        <taxon>Fabales</taxon>
        <taxon>Fabaceae</taxon>
        <taxon>Papilionoideae</taxon>
        <taxon>50 kb inversion clade</taxon>
        <taxon>dalbergioids sensu lato</taxon>
        <taxon>Dalbergieae</taxon>
        <taxon>Pterocarpus clade</taxon>
        <taxon>Stylosanthes</taxon>
    </lineage>
</organism>
<evidence type="ECO:0000256" key="1">
    <source>
        <dbReference type="ARBA" id="ARBA00022801"/>
    </source>
</evidence>
<gene>
    <name evidence="3" type="ORF">PIB30_028180</name>
</gene>
<dbReference type="SUPFAM" id="SSF53474">
    <property type="entry name" value="alpha/beta-Hydrolases"/>
    <property type="match status" value="1"/>
</dbReference>
<evidence type="ECO:0000256" key="2">
    <source>
        <dbReference type="ARBA" id="ARBA00038334"/>
    </source>
</evidence>
<dbReference type="Proteomes" id="UP001341840">
    <property type="component" value="Unassembled WGS sequence"/>
</dbReference>
<dbReference type="InterPro" id="IPR029058">
    <property type="entry name" value="AB_hydrolase_fold"/>
</dbReference>
<keyword evidence="4" id="KW-1185">Reference proteome</keyword>
<dbReference type="PRINTS" id="PR00412">
    <property type="entry name" value="EPOXHYDRLASE"/>
</dbReference>
<accession>A0ABU6QB91</accession>
<protein>
    <submittedName>
        <fullName evidence="3">Uncharacterized protein</fullName>
    </submittedName>
</protein>
<reference evidence="3 4" key="1">
    <citation type="journal article" date="2023" name="Plants (Basel)">
        <title>Bridging the Gap: Combining Genomics and Transcriptomics Approaches to Understand Stylosanthes scabra, an Orphan Legume from the Brazilian Caatinga.</title>
        <authorList>
            <person name="Ferreira-Neto J.R.C."/>
            <person name="da Silva M.D."/>
            <person name="Binneck E."/>
            <person name="de Melo N.F."/>
            <person name="da Silva R.H."/>
            <person name="de Melo A.L.T.M."/>
            <person name="Pandolfi V."/>
            <person name="Bustamante F.O."/>
            <person name="Brasileiro-Vidal A.C."/>
            <person name="Benko-Iseppon A.M."/>
        </authorList>
    </citation>
    <scope>NUCLEOTIDE SEQUENCE [LARGE SCALE GENOMIC DNA]</scope>
    <source>
        <tissue evidence="3">Leaves</tissue>
    </source>
</reference>